<dbReference type="AlphaFoldDB" id="A0A328ARK5"/>
<evidence type="ECO:0000313" key="2">
    <source>
        <dbReference type="EMBL" id="RAK56366.1"/>
    </source>
</evidence>
<organism evidence="2 3">
    <name type="scientific">Phenylobacterium soli</name>
    <dbReference type="NCBI Taxonomy" id="2170551"/>
    <lineage>
        <taxon>Bacteria</taxon>
        <taxon>Pseudomonadati</taxon>
        <taxon>Pseudomonadota</taxon>
        <taxon>Alphaproteobacteria</taxon>
        <taxon>Caulobacterales</taxon>
        <taxon>Caulobacteraceae</taxon>
        <taxon>Phenylobacterium</taxon>
    </lineage>
</organism>
<feature type="region of interest" description="Disordered" evidence="1">
    <location>
        <begin position="1"/>
        <end position="75"/>
    </location>
</feature>
<evidence type="ECO:0000256" key="1">
    <source>
        <dbReference type="SAM" id="MobiDB-lite"/>
    </source>
</evidence>
<evidence type="ECO:0000313" key="3">
    <source>
        <dbReference type="Proteomes" id="UP000249254"/>
    </source>
</evidence>
<sequence>MTAGTALAQTGTPAASNNLGQQNAVSNQQSHSQLGVAAPNAELSHAAHNATNGQQQRNTVDQASTTQGVSLGYGSDTSATAVGIAQILDAGQAKPADKDSAEAKPRP</sequence>
<feature type="compositionally biased region" description="Polar residues" evidence="1">
    <location>
        <begin position="49"/>
        <end position="75"/>
    </location>
</feature>
<protein>
    <submittedName>
        <fullName evidence="2">Glycerol-3-phosphate dehydrogenase</fullName>
    </submittedName>
</protein>
<keyword evidence="3" id="KW-1185">Reference proteome</keyword>
<dbReference type="OrthoDB" id="8594924at2"/>
<name>A0A328ARK5_9CAUL</name>
<accession>A0A328ARK5</accession>
<dbReference type="Pfam" id="PF11747">
    <property type="entry name" value="RebB"/>
    <property type="match status" value="1"/>
</dbReference>
<gene>
    <name evidence="2" type="ORF">DJ017_14015</name>
</gene>
<comment type="caution">
    <text evidence="2">The sequence shown here is derived from an EMBL/GenBank/DDBJ whole genome shotgun (WGS) entry which is preliminary data.</text>
</comment>
<dbReference type="EMBL" id="QFYQ01000001">
    <property type="protein sequence ID" value="RAK56366.1"/>
    <property type="molecule type" value="Genomic_DNA"/>
</dbReference>
<reference evidence="3" key="1">
    <citation type="submission" date="2018-05" db="EMBL/GenBank/DDBJ databases">
        <authorList>
            <person name="Li X."/>
        </authorList>
    </citation>
    <scope>NUCLEOTIDE SEQUENCE [LARGE SCALE GENOMIC DNA]</scope>
    <source>
        <strain evidence="3">LX32</strain>
    </source>
</reference>
<feature type="compositionally biased region" description="Polar residues" evidence="1">
    <location>
        <begin position="7"/>
        <end position="33"/>
    </location>
</feature>
<dbReference type="InterPro" id="IPR021070">
    <property type="entry name" value="Killing_trait_RebB"/>
</dbReference>
<proteinExistence type="predicted"/>
<dbReference type="Proteomes" id="UP000249254">
    <property type="component" value="Unassembled WGS sequence"/>
</dbReference>